<name>A0A0M0K3R6_9EUKA</name>
<accession>A0A0M0K3R6</accession>
<feature type="transmembrane region" description="Helical" evidence="2">
    <location>
        <begin position="50"/>
        <end position="68"/>
    </location>
</feature>
<keyword evidence="2" id="KW-0472">Membrane</keyword>
<keyword evidence="2" id="KW-0812">Transmembrane</keyword>
<feature type="transmembrane region" description="Helical" evidence="2">
    <location>
        <begin position="80"/>
        <end position="99"/>
    </location>
</feature>
<evidence type="ECO:0000313" key="3">
    <source>
        <dbReference type="EMBL" id="KOO33262.1"/>
    </source>
</evidence>
<keyword evidence="4" id="KW-1185">Reference proteome</keyword>
<dbReference type="Proteomes" id="UP000037460">
    <property type="component" value="Unassembled WGS sequence"/>
</dbReference>
<sequence>MAPLSLDIPFEGGSGSSPEATPTISADLFAVVTLLVGLVLLFGGHKFFRVFLGLTTFVIVTGGVGYVLLFQSNKNIMPEWAYALIAVGIGLGTGIFCSYAVTLGLFLGATISGGVAAALPLRLVAPSMAGPVRLALIVASAALSAAATLFMLHKCRTPEDEDGAMPLTEAQRRQKIRAIYVRRVVTAVVTSIMGAYFIVHGLNTWWHDGDADDESALQPAGAQWPPSHPAWPPRDDD</sequence>
<keyword evidence="2" id="KW-1133">Transmembrane helix</keyword>
<feature type="compositionally biased region" description="Pro residues" evidence="1">
    <location>
        <begin position="226"/>
        <end position="237"/>
    </location>
</feature>
<dbReference type="EMBL" id="JWZX01001563">
    <property type="protein sequence ID" value="KOO33262.1"/>
    <property type="molecule type" value="Genomic_DNA"/>
</dbReference>
<evidence type="ECO:0000256" key="1">
    <source>
        <dbReference type="SAM" id="MobiDB-lite"/>
    </source>
</evidence>
<evidence type="ECO:0000313" key="4">
    <source>
        <dbReference type="Proteomes" id="UP000037460"/>
    </source>
</evidence>
<feature type="transmembrane region" description="Helical" evidence="2">
    <location>
        <begin position="180"/>
        <end position="199"/>
    </location>
</feature>
<feature type="transmembrane region" description="Helical" evidence="2">
    <location>
        <begin position="20"/>
        <end position="43"/>
    </location>
</feature>
<organism evidence="3 4">
    <name type="scientific">Chrysochromulina tobinii</name>
    <dbReference type="NCBI Taxonomy" id="1460289"/>
    <lineage>
        <taxon>Eukaryota</taxon>
        <taxon>Haptista</taxon>
        <taxon>Haptophyta</taxon>
        <taxon>Prymnesiophyceae</taxon>
        <taxon>Prymnesiales</taxon>
        <taxon>Chrysochromulinaceae</taxon>
        <taxon>Chrysochromulina</taxon>
    </lineage>
</organism>
<gene>
    <name evidence="3" type="ORF">Ctob_006354</name>
</gene>
<proteinExistence type="predicted"/>
<feature type="region of interest" description="Disordered" evidence="1">
    <location>
        <begin position="213"/>
        <end position="237"/>
    </location>
</feature>
<reference evidence="4" key="1">
    <citation type="journal article" date="2015" name="PLoS Genet.">
        <title>Genome Sequence and Transcriptome Analyses of Chrysochromulina tobin: Metabolic Tools for Enhanced Algal Fitness in the Prominent Order Prymnesiales (Haptophyceae).</title>
        <authorList>
            <person name="Hovde B.T."/>
            <person name="Deodato C.R."/>
            <person name="Hunsperger H.M."/>
            <person name="Ryken S.A."/>
            <person name="Yost W."/>
            <person name="Jha R.K."/>
            <person name="Patterson J."/>
            <person name="Monnat R.J. Jr."/>
            <person name="Barlow S.B."/>
            <person name="Starkenburg S.R."/>
            <person name="Cattolico R.A."/>
        </authorList>
    </citation>
    <scope>NUCLEOTIDE SEQUENCE</scope>
    <source>
        <strain evidence="4">CCMP291</strain>
    </source>
</reference>
<feature type="transmembrane region" description="Helical" evidence="2">
    <location>
        <begin position="106"/>
        <end position="125"/>
    </location>
</feature>
<dbReference type="AlphaFoldDB" id="A0A0M0K3R6"/>
<evidence type="ECO:0008006" key="5">
    <source>
        <dbReference type="Google" id="ProtNLM"/>
    </source>
</evidence>
<comment type="caution">
    <text evidence="3">The sequence shown here is derived from an EMBL/GenBank/DDBJ whole genome shotgun (WGS) entry which is preliminary data.</text>
</comment>
<evidence type="ECO:0000256" key="2">
    <source>
        <dbReference type="SAM" id="Phobius"/>
    </source>
</evidence>
<protein>
    <recommendedName>
        <fullName evidence="5">DUF4203 domain-containing protein</fullName>
    </recommendedName>
</protein>
<feature type="transmembrane region" description="Helical" evidence="2">
    <location>
        <begin position="131"/>
        <end position="152"/>
    </location>
</feature>